<dbReference type="PRINTS" id="PR00812">
    <property type="entry name" value="BCTERIALGSPF"/>
</dbReference>
<dbReference type="Gene3D" id="1.20.81.30">
    <property type="entry name" value="Type II secretion system (T2SS), domain F"/>
    <property type="match status" value="2"/>
</dbReference>
<dbReference type="EMBL" id="MGEJ01000009">
    <property type="protein sequence ID" value="OGL81224.1"/>
    <property type="molecule type" value="Genomic_DNA"/>
</dbReference>
<dbReference type="GO" id="GO:0015628">
    <property type="term" value="P:protein secretion by the type II secretion system"/>
    <property type="evidence" value="ECO:0007669"/>
    <property type="project" value="TreeGrafter"/>
</dbReference>
<keyword evidence="5 8" id="KW-0812">Transmembrane</keyword>
<name>A0A1F7UU21_9BACT</name>
<proteinExistence type="inferred from homology"/>
<dbReference type="InterPro" id="IPR003004">
    <property type="entry name" value="GspF/PilC"/>
</dbReference>
<evidence type="ECO:0000256" key="5">
    <source>
        <dbReference type="ARBA" id="ARBA00022692"/>
    </source>
</evidence>
<dbReference type="FunFam" id="1.20.81.30:FF:000001">
    <property type="entry name" value="Type II secretion system protein F"/>
    <property type="match status" value="1"/>
</dbReference>
<feature type="transmembrane region" description="Helical" evidence="8">
    <location>
        <begin position="371"/>
        <end position="392"/>
    </location>
</feature>
<feature type="domain" description="Type II secretion system protein GspF" evidence="9">
    <location>
        <begin position="269"/>
        <end position="390"/>
    </location>
</feature>
<evidence type="ECO:0000256" key="4">
    <source>
        <dbReference type="ARBA" id="ARBA00022519"/>
    </source>
</evidence>
<evidence type="ECO:0000256" key="3">
    <source>
        <dbReference type="ARBA" id="ARBA00022475"/>
    </source>
</evidence>
<keyword evidence="4" id="KW-0997">Cell inner membrane</keyword>
<evidence type="ECO:0000259" key="9">
    <source>
        <dbReference type="Pfam" id="PF00482"/>
    </source>
</evidence>
<gene>
    <name evidence="10" type="ORF">A3B21_02955</name>
</gene>
<comment type="similarity">
    <text evidence="2">Belongs to the GSP F family.</text>
</comment>
<feature type="domain" description="Type II secretion system protein GspF" evidence="9">
    <location>
        <begin position="65"/>
        <end position="188"/>
    </location>
</feature>
<evidence type="ECO:0000256" key="7">
    <source>
        <dbReference type="ARBA" id="ARBA00023136"/>
    </source>
</evidence>
<evidence type="ECO:0000313" key="10">
    <source>
        <dbReference type="EMBL" id="OGL81224.1"/>
    </source>
</evidence>
<dbReference type="PANTHER" id="PTHR30012:SF0">
    <property type="entry name" value="TYPE II SECRETION SYSTEM PROTEIN F-RELATED"/>
    <property type="match status" value="1"/>
</dbReference>
<evidence type="ECO:0000256" key="2">
    <source>
        <dbReference type="ARBA" id="ARBA00005745"/>
    </source>
</evidence>
<sequence length="398" mass="43973">MAIFRYRAKDKSGRMAVGRAEAPNLASAEQALEDRGLNIVLLEEIAPRWRIPLAGRVTARDIVIFSRQLSVLTSANVTLVQGLRTLQDQTPNRELGKILKEVADDVEAGTRLSIALGKHPRVFNRFFVSMVKSGETAGRLAEVLNFLADQTEKEYDLVSKVRGAMLYPAFIVTGMIIISVVLLIFVIPRLTSVLLESGATLPLTTRMLIGASSFMRNFWWLLIILIVGAIVLFRLALRQSDFRESYDKLKLRIPIFGSLLQKIYLARMTRSLHILLSGGVDVVGSLEVVGEVVGNEYYARMIRETQREVADGNSINTIIQQSSLVPAMVSQMLAVGEESGQMTQILDKLTSFYTREVDNGVTTLVSIIEPLLMVIIGLGVGMIVASIILPMYKLAGSF</sequence>
<feature type="transmembrane region" description="Helical" evidence="8">
    <location>
        <begin position="165"/>
        <end position="187"/>
    </location>
</feature>
<dbReference type="PANTHER" id="PTHR30012">
    <property type="entry name" value="GENERAL SECRETION PATHWAY PROTEIN"/>
    <property type="match status" value="1"/>
</dbReference>
<reference evidence="10 11" key="1">
    <citation type="journal article" date="2016" name="Nat. Commun.">
        <title>Thousands of microbial genomes shed light on interconnected biogeochemical processes in an aquifer system.</title>
        <authorList>
            <person name="Anantharaman K."/>
            <person name="Brown C.T."/>
            <person name="Hug L.A."/>
            <person name="Sharon I."/>
            <person name="Castelle C.J."/>
            <person name="Probst A.J."/>
            <person name="Thomas B.C."/>
            <person name="Singh A."/>
            <person name="Wilkins M.J."/>
            <person name="Karaoz U."/>
            <person name="Brodie E.L."/>
            <person name="Williams K.H."/>
            <person name="Hubbard S.S."/>
            <person name="Banfield J.F."/>
        </authorList>
    </citation>
    <scope>NUCLEOTIDE SEQUENCE [LARGE SCALE GENOMIC DNA]</scope>
</reference>
<comment type="caution">
    <text evidence="10">The sequence shown here is derived from an EMBL/GenBank/DDBJ whole genome shotgun (WGS) entry which is preliminary data.</text>
</comment>
<dbReference type="GO" id="GO:0005886">
    <property type="term" value="C:plasma membrane"/>
    <property type="evidence" value="ECO:0007669"/>
    <property type="project" value="UniProtKB-SubCell"/>
</dbReference>
<evidence type="ECO:0000256" key="1">
    <source>
        <dbReference type="ARBA" id="ARBA00004429"/>
    </source>
</evidence>
<comment type="subcellular location">
    <subcellularLocation>
        <location evidence="1">Cell inner membrane</location>
        <topology evidence="1">Multi-pass membrane protein</topology>
    </subcellularLocation>
</comment>
<evidence type="ECO:0000313" key="11">
    <source>
        <dbReference type="Proteomes" id="UP000176897"/>
    </source>
</evidence>
<keyword evidence="6 8" id="KW-1133">Transmembrane helix</keyword>
<keyword evidence="3" id="KW-1003">Cell membrane</keyword>
<dbReference type="InterPro" id="IPR042094">
    <property type="entry name" value="T2SS_GspF_sf"/>
</dbReference>
<organism evidence="10 11">
    <name type="scientific">Candidatus Uhrbacteria bacterium RIFCSPLOWO2_01_FULL_47_24</name>
    <dbReference type="NCBI Taxonomy" id="1802401"/>
    <lineage>
        <taxon>Bacteria</taxon>
        <taxon>Candidatus Uhriibacteriota</taxon>
    </lineage>
</organism>
<dbReference type="InterPro" id="IPR018076">
    <property type="entry name" value="T2SS_GspF_dom"/>
</dbReference>
<evidence type="ECO:0000256" key="8">
    <source>
        <dbReference type="SAM" id="Phobius"/>
    </source>
</evidence>
<evidence type="ECO:0000256" key="6">
    <source>
        <dbReference type="ARBA" id="ARBA00022989"/>
    </source>
</evidence>
<protein>
    <recommendedName>
        <fullName evidence="9">Type II secretion system protein GspF domain-containing protein</fullName>
    </recommendedName>
</protein>
<dbReference type="Proteomes" id="UP000176897">
    <property type="component" value="Unassembled WGS sequence"/>
</dbReference>
<dbReference type="STRING" id="1802401.A3B21_02955"/>
<keyword evidence="7 8" id="KW-0472">Membrane</keyword>
<dbReference type="AlphaFoldDB" id="A0A1F7UU21"/>
<feature type="transmembrane region" description="Helical" evidence="8">
    <location>
        <begin position="218"/>
        <end position="237"/>
    </location>
</feature>
<dbReference type="Pfam" id="PF00482">
    <property type="entry name" value="T2SSF"/>
    <property type="match status" value="2"/>
</dbReference>
<accession>A0A1F7UU21</accession>